<proteinExistence type="predicted"/>
<reference evidence="3" key="1">
    <citation type="journal article" date="2019" name="Int. J. Syst. Evol. Microbiol.">
        <title>The Global Catalogue of Microorganisms (GCM) 10K type strain sequencing project: providing services to taxonomists for standard genome sequencing and annotation.</title>
        <authorList>
            <consortium name="The Broad Institute Genomics Platform"/>
            <consortium name="The Broad Institute Genome Sequencing Center for Infectious Disease"/>
            <person name="Wu L."/>
            <person name="Ma J."/>
        </authorList>
    </citation>
    <scope>NUCLEOTIDE SEQUENCE [LARGE SCALE GENOMIC DNA]</scope>
    <source>
        <strain evidence="3">JCM 17759</strain>
    </source>
</reference>
<dbReference type="RefSeq" id="WP_345327275.1">
    <property type="nucleotide sequence ID" value="NZ_BAABGA010000094.1"/>
</dbReference>
<dbReference type="Proteomes" id="UP001500840">
    <property type="component" value="Unassembled WGS sequence"/>
</dbReference>
<evidence type="ECO:0000313" key="2">
    <source>
        <dbReference type="EMBL" id="GAA4468191.1"/>
    </source>
</evidence>
<feature type="transmembrane region" description="Helical" evidence="1">
    <location>
        <begin position="35"/>
        <end position="56"/>
    </location>
</feature>
<evidence type="ECO:0000313" key="3">
    <source>
        <dbReference type="Proteomes" id="UP001500840"/>
    </source>
</evidence>
<dbReference type="EMBL" id="BAABGA010000094">
    <property type="protein sequence ID" value="GAA4468191.1"/>
    <property type="molecule type" value="Genomic_DNA"/>
</dbReference>
<feature type="transmembrane region" description="Helical" evidence="1">
    <location>
        <begin position="94"/>
        <end position="119"/>
    </location>
</feature>
<keyword evidence="1" id="KW-1133">Transmembrane helix</keyword>
<organism evidence="2 3">
    <name type="scientific">Novipirellula rosea</name>
    <dbReference type="NCBI Taxonomy" id="1031540"/>
    <lineage>
        <taxon>Bacteria</taxon>
        <taxon>Pseudomonadati</taxon>
        <taxon>Planctomycetota</taxon>
        <taxon>Planctomycetia</taxon>
        <taxon>Pirellulales</taxon>
        <taxon>Pirellulaceae</taxon>
        <taxon>Novipirellula</taxon>
    </lineage>
</organism>
<evidence type="ECO:0008006" key="4">
    <source>
        <dbReference type="Google" id="ProtNLM"/>
    </source>
</evidence>
<accession>A0ABP8NJ35</accession>
<feature type="transmembrane region" description="Helical" evidence="1">
    <location>
        <begin position="131"/>
        <end position="153"/>
    </location>
</feature>
<keyword evidence="3" id="KW-1185">Reference proteome</keyword>
<evidence type="ECO:0000256" key="1">
    <source>
        <dbReference type="SAM" id="Phobius"/>
    </source>
</evidence>
<feature type="transmembrane region" description="Helical" evidence="1">
    <location>
        <begin position="62"/>
        <end position="82"/>
    </location>
</feature>
<name>A0ABP8NJ35_9BACT</name>
<comment type="caution">
    <text evidence="2">The sequence shown here is derived from an EMBL/GenBank/DDBJ whole genome shotgun (WGS) entry which is preliminary data.</text>
</comment>
<keyword evidence="1" id="KW-0812">Transmembrane</keyword>
<keyword evidence="1" id="KW-0472">Membrane</keyword>
<gene>
    <name evidence="2" type="ORF">GCM10023156_59000</name>
</gene>
<sequence>MENPYQPPGETDEAAEPLTLPAEGPVRFVGGMSSVVAVGVIGGILLMVIAFGGVAVGNSLGMMILLLSVLGFASLWIVVSLLRGVTVTMPWKWVLPLLLTPIVFVLFVPVCAASGFVAMMTIGNAGYAPSIVGLSIAVIGSFTLAIACIATVIRSRYAASARQDAAMARHESASE</sequence>
<protein>
    <recommendedName>
        <fullName evidence="4">MARVEL domain-containing protein</fullName>
    </recommendedName>
</protein>